<reference evidence="6" key="1">
    <citation type="submission" date="2016-10" db="EMBL/GenBank/DDBJ databases">
        <authorList>
            <person name="Varghese N."/>
            <person name="Submissions S."/>
        </authorList>
    </citation>
    <scope>NUCLEOTIDE SEQUENCE [LARGE SCALE GENOMIC DNA]</scope>
    <source>
        <strain evidence="6">CGMCC 1.10118</strain>
    </source>
</reference>
<dbReference type="PANTHER" id="PTHR34236:SF1">
    <property type="entry name" value="DIMETHYL SULFOXIDE REDUCTASE TRANSCRIPTIONAL ACTIVATOR"/>
    <property type="match status" value="1"/>
</dbReference>
<dbReference type="Pfam" id="PF24281">
    <property type="entry name" value="HVO_2928_N"/>
    <property type="match status" value="1"/>
</dbReference>
<accession>A0A1H3H841</accession>
<feature type="domain" description="HVO-2928 N-terminal" evidence="4">
    <location>
        <begin position="3"/>
        <end position="170"/>
    </location>
</feature>
<evidence type="ECO:0000256" key="2">
    <source>
        <dbReference type="ARBA" id="ARBA00023163"/>
    </source>
</evidence>
<dbReference type="InterPro" id="IPR007050">
    <property type="entry name" value="HTH_bacterioopsin"/>
</dbReference>
<name>A0A1H3H841_9EURY</name>
<dbReference type="InterPro" id="IPR056529">
    <property type="entry name" value="HVO_2928_N"/>
</dbReference>
<dbReference type="RefSeq" id="WP_089767307.1">
    <property type="nucleotide sequence ID" value="NZ_FNPB01000006.1"/>
</dbReference>
<proteinExistence type="predicted"/>
<dbReference type="AlphaFoldDB" id="A0A1H3H841"/>
<keyword evidence="2" id="KW-0804">Transcription</keyword>
<dbReference type="STRING" id="660517.SAMN04487946_106207"/>
<sequence length="239" mass="27419">MYDFSFEITYDAGVDEFVDLFIDRESLRSEAIHSCLDPVELWTLESVTGDPDDLEAIDTLLFDKSVDRESINDRECDPTRATSLLTNEQRQRIVYTYVSDVDFCEAVPLIVAKYLDSGVLFEQTRTGNTVRWRVLLQDDSKVGHLYDTISAKLGDGLSFSFEHLTEVDSWESSLLPQANIRAEQREILLVAVERGYFETPREVTLDELADEVELPRSTVSYRLRRATAELAKRFADRQL</sequence>
<dbReference type="PANTHER" id="PTHR34236">
    <property type="entry name" value="DIMETHYL SULFOXIDE REDUCTASE TRANSCRIPTIONAL ACTIVATOR"/>
    <property type="match status" value="1"/>
</dbReference>
<evidence type="ECO:0000313" key="5">
    <source>
        <dbReference type="EMBL" id="SDY11385.1"/>
    </source>
</evidence>
<feature type="domain" description="HTH bat-type" evidence="3">
    <location>
        <begin position="183"/>
        <end position="231"/>
    </location>
</feature>
<dbReference type="Pfam" id="PF04967">
    <property type="entry name" value="HTH_10"/>
    <property type="match status" value="1"/>
</dbReference>
<keyword evidence="6" id="KW-1185">Reference proteome</keyword>
<evidence type="ECO:0000256" key="1">
    <source>
        <dbReference type="ARBA" id="ARBA00023015"/>
    </source>
</evidence>
<organism evidence="5 6">
    <name type="scientific">Halobellus clavatus</name>
    <dbReference type="NCBI Taxonomy" id="660517"/>
    <lineage>
        <taxon>Archaea</taxon>
        <taxon>Methanobacteriati</taxon>
        <taxon>Methanobacteriota</taxon>
        <taxon>Stenosarchaea group</taxon>
        <taxon>Halobacteria</taxon>
        <taxon>Halobacteriales</taxon>
        <taxon>Haloferacaceae</taxon>
        <taxon>Halobellus</taxon>
    </lineage>
</organism>
<keyword evidence="1" id="KW-0805">Transcription regulation</keyword>
<dbReference type="EMBL" id="FNPB01000006">
    <property type="protein sequence ID" value="SDY11385.1"/>
    <property type="molecule type" value="Genomic_DNA"/>
</dbReference>
<protein>
    <submittedName>
        <fullName evidence="5">Predicted DNA binding protein, contains HTH domain</fullName>
    </submittedName>
</protein>
<dbReference type="Proteomes" id="UP000199170">
    <property type="component" value="Unassembled WGS sequence"/>
</dbReference>
<gene>
    <name evidence="5" type="ORF">SAMN04487946_106207</name>
</gene>
<evidence type="ECO:0000259" key="3">
    <source>
        <dbReference type="Pfam" id="PF04967"/>
    </source>
</evidence>
<dbReference type="OrthoDB" id="198846at2157"/>
<evidence type="ECO:0000259" key="4">
    <source>
        <dbReference type="Pfam" id="PF24281"/>
    </source>
</evidence>
<evidence type="ECO:0000313" key="6">
    <source>
        <dbReference type="Proteomes" id="UP000199170"/>
    </source>
</evidence>